<evidence type="ECO:0000256" key="1">
    <source>
        <dbReference type="ARBA" id="ARBA00023277"/>
    </source>
</evidence>
<feature type="binding site" evidence="2">
    <location>
        <position position="239"/>
    </location>
    <ligand>
        <name>a divalent metal cation</name>
        <dbReference type="ChEBI" id="CHEBI:60240"/>
        <note>catalytic</note>
    </ligand>
</feature>
<dbReference type="InterPro" id="IPR004360">
    <property type="entry name" value="Glyas_Fos-R_dOase_dom"/>
</dbReference>
<feature type="binding site" evidence="2">
    <location>
        <position position="165"/>
    </location>
    <ligand>
        <name>a divalent metal cation</name>
        <dbReference type="ChEBI" id="CHEBI:60240"/>
        <note>catalytic</note>
    </ligand>
</feature>
<dbReference type="EMBL" id="BSUO01000001">
    <property type="protein sequence ID" value="GMA42306.1"/>
    <property type="molecule type" value="Genomic_DNA"/>
</dbReference>
<dbReference type="Proteomes" id="UP001157126">
    <property type="component" value="Unassembled WGS sequence"/>
</dbReference>
<dbReference type="Gene3D" id="3.20.20.150">
    <property type="entry name" value="Divalent-metal-dependent TIM barrel enzymes"/>
    <property type="match status" value="1"/>
</dbReference>
<dbReference type="InterPro" id="IPR043700">
    <property type="entry name" value="DSD"/>
</dbReference>
<evidence type="ECO:0000313" key="4">
    <source>
        <dbReference type="EMBL" id="GMA42306.1"/>
    </source>
</evidence>
<dbReference type="InterPro" id="IPR029068">
    <property type="entry name" value="Glyas_Bleomycin-R_OHBP_Dase"/>
</dbReference>
<dbReference type="Pfam" id="PF01261">
    <property type="entry name" value="AP_endonuc_2"/>
    <property type="match status" value="1"/>
</dbReference>
<dbReference type="InterPro" id="IPR037523">
    <property type="entry name" value="VOC_core"/>
</dbReference>
<comment type="cofactor">
    <cofactor evidence="2">
        <name>a divalent metal cation</name>
        <dbReference type="ChEBI" id="CHEBI:60240"/>
    </cofactor>
</comment>
<comment type="function">
    <text evidence="2">Catalyzes the conversion of 3-dehydroshikimate to protocatechuate (3,4-dihydroxybenzoate), a common intermediate of quinate and shikimate degradation pathways.</text>
</comment>
<comment type="caution">
    <text evidence="2">Lacks conserved residue(s) required for the propagation of feature annotation.</text>
</comment>
<comment type="caution">
    <text evidence="4">The sequence shown here is derived from an EMBL/GenBank/DDBJ whole genome shotgun (WGS) entry which is preliminary data.</text>
</comment>
<dbReference type="InterPro" id="IPR013022">
    <property type="entry name" value="Xyl_isomerase-like_TIM-brl"/>
</dbReference>
<evidence type="ECO:0000259" key="3">
    <source>
        <dbReference type="PROSITE" id="PS51819"/>
    </source>
</evidence>
<dbReference type="Pfam" id="PF00903">
    <property type="entry name" value="Glyoxalase"/>
    <property type="match status" value="1"/>
</dbReference>
<dbReference type="SUPFAM" id="SSF51658">
    <property type="entry name" value="Xylose isomerase-like"/>
    <property type="match status" value="1"/>
</dbReference>
<dbReference type="SUPFAM" id="SSF54593">
    <property type="entry name" value="Glyoxalase/Bleomycin resistance protein/Dihydroxybiphenyl dioxygenase"/>
    <property type="match status" value="1"/>
</dbReference>
<keyword evidence="1" id="KW-0119">Carbohydrate metabolism</keyword>
<comment type="pathway">
    <text evidence="2">Aromatic compound metabolism; 3,4-dihydroxybenzoate biosynthesis.</text>
</comment>
<dbReference type="PROSITE" id="PS51819">
    <property type="entry name" value="VOC"/>
    <property type="match status" value="1"/>
</dbReference>
<keyword evidence="4" id="KW-0560">Oxidoreductase</keyword>
<feature type="binding site" evidence="2">
    <location>
        <position position="134"/>
    </location>
    <ligand>
        <name>a divalent metal cation</name>
        <dbReference type="ChEBI" id="CHEBI:60240"/>
        <note>catalytic</note>
    </ligand>
</feature>
<sequence>MRKSIATVSISGSLPEKLAAIAAARFDGVEIFDNDLIASDLSPGRIAERCADLGLSIDLFQPLRDIEGSRPEAFPAVLRRLEHKFSVMNRLGVDLALACSSVQHDAVDDLDLVAEQLHAVGELAAQHGVSVAYEALSWGTHVNRVRQSWEAVERAAHPHVSLAVDTFHVLSRGDDATALAGIPGDRIGYLQIADAPRLDMNVLTWSRHYRCFPGQGDLDVAGLVGAVIDAGYRGPLSLEVFSDVVRVADPRMNALDGMRSLLHLEEQLRSRGQARIAGDEPVRPVRPVVDLFDPPPVPDRVDAGFVEFAVTEDDFADTDPGTSLTALLTGLGFAHVSTHATRGVQWWRNGDAHVCVTTLPVPGPPRHRPFVSAIALGVDDVRDVATRASALLWPTVAFRRGRYTAALPGIDTPSGIHVFLGGPDGSEQDWRSGYPGTPEEVAHGDWSGIDHVGATVPAELYPAEQSFYRTVLGLQGGAMSEFMRPTGRLRSRPFRPDRGGVRVALAVGDDDGAGLDQVAFACPDVVSAVQAATAAGVEFLEVPDNYYDDLRARFDLDETLIETLRRHDLMYDEDANGRLLHAYTTTIGGSFYVELVQREGGYAGYGAAGTHVRLAAQARSSRRTTR</sequence>
<comment type="similarity">
    <text evidence="2">Belongs to the bacterial two-domain DSD family.</text>
</comment>
<dbReference type="EC" id="4.2.1.118" evidence="2"/>
<keyword evidence="5" id="KW-1185">Reference proteome</keyword>
<dbReference type="InterPro" id="IPR050312">
    <property type="entry name" value="IolE/XylAMocC-like"/>
</dbReference>
<accession>A0ABQ6IY19</accession>
<dbReference type="Gene3D" id="3.10.180.10">
    <property type="entry name" value="2,3-Dihydroxybiphenyl 1,2-Dioxygenase, domain 1"/>
    <property type="match status" value="2"/>
</dbReference>
<keyword evidence="4" id="KW-0223">Dioxygenase</keyword>
<keyword evidence="2" id="KW-0456">Lyase</keyword>
<evidence type="ECO:0000313" key="5">
    <source>
        <dbReference type="Proteomes" id="UP001157126"/>
    </source>
</evidence>
<reference evidence="5" key="1">
    <citation type="journal article" date="2019" name="Int. J. Syst. Evol. Microbiol.">
        <title>The Global Catalogue of Microorganisms (GCM) 10K type strain sequencing project: providing services to taxonomists for standard genome sequencing and annotation.</title>
        <authorList>
            <consortium name="The Broad Institute Genomics Platform"/>
            <consortium name="The Broad Institute Genome Sequencing Center for Infectious Disease"/>
            <person name="Wu L."/>
            <person name="Ma J."/>
        </authorList>
    </citation>
    <scope>NUCLEOTIDE SEQUENCE [LARGE SCALE GENOMIC DNA]</scope>
    <source>
        <strain evidence="5">NBRC 113072</strain>
    </source>
</reference>
<proteinExistence type="inferred from homology"/>
<dbReference type="PANTHER" id="PTHR12110:SF21">
    <property type="entry name" value="XYLOSE ISOMERASE-LIKE TIM BARREL DOMAIN-CONTAINING PROTEIN"/>
    <property type="match status" value="1"/>
</dbReference>
<dbReference type="GO" id="GO:0051213">
    <property type="term" value="F:dioxygenase activity"/>
    <property type="evidence" value="ECO:0007669"/>
    <property type="project" value="UniProtKB-KW"/>
</dbReference>
<protein>
    <recommendedName>
        <fullName evidence="2">3-dehydroshikimate dehydratase</fullName>
        <shortName evidence="2">DSD</shortName>
        <ecNumber evidence="2">4.2.1.118</ecNumber>
    </recommendedName>
</protein>
<organism evidence="4 5">
    <name type="scientific">Mobilicoccus caccae</name>
    <dbReference type="NCBI Taxonomy" id="1859295"/>
    <lineage>
        <taxon>Bacteria</taxon>
        <taxon>Bacillati</taxon>
        <taxon>Actinomycetota</taxon>
        <taxon>Actinomycetes</taxon>
        <taxon>Micrococcales</taxon>
        <taxon>Dermatophilaceae</taxon>
        <taxon>Mobilicoccus</taxon>
    </lineage>
</organism>
<feature type="domain" description="VOC" evidence="3">
    <location>
        <begin position="448"/>
        <end position="566"/>
    </location>
</feature>
<dbReference type="InterPro" id="IPR036237">
    <property type="entry name" value="Xyl_isomerase-like_sf"/>
</dbReference>
<keyword evidence="2" id="KW-0479">Metal-binding</keyword>
<feature type="binding site" evidence="2">
    <location>
        <position position="191"/>
    </location>
    <ligand>
        <name>a divalent metal cation</name>
        <dbReference type="ChEBI" id="CHEBI:60240"/>
        <note>catalytic</note>
    </ligand>
</feature>
<name>A0ABQ6IY19_9MICO</name>
<comment type="catalytic activity">
    <reaction evidence="2">
        <text>3-dehydroshikimate = 3,4-dihydroxybenzoate + H2O</text>
        <dbReference type="Rhea" id="RHEA:24848"/>
        <dbReference type="ChEBI" id="CHEBI:15377"/>
        <dbReference type="ChEBI" id="CHEBI:16630"/>
        <dbReference type="ChEBI" id="CHEBI:36241"/>
        <dbReference type="EC" id="4.2.1.118"/>
    </reaction>
</comment>
<dbReference type="PANTHER" id="PTHR12110">
    <property type="entry name" value="HYDROXYPYRUVATE ISOMERASE"/>
    <property type="match status" value="1"/>
</dbReference>
<dbReference type="RefSeq" id="WP_284305744.1">
    <property type="nucleotide sequence ID" value="NZ_BSUO01000001.1"/>
</dbReference>
<gene>
    <name evidence="4" type="ORF">GCM10025883_43510</name>
</gene>
<dbReference type="HAMAP" id="MF_02238">
    <property type="entry name" value="DSD"/>
    <property type="match status" value="1"/>
</dbReference>
<evidence type="ECO:0000256" key="2">
    <source>
        <dbReference type="HAMAP-Rule" id="MF_02238"/>
    </source>
</evidence>